<evidence type="ECO:0000313" key="1">
    <source>
        <dbReference type="EMBL" id="PWW11216.1"/>
    </source>
</evidence>
<gene>
    <name evidence="1" type="ORF">DET45_11276</name>
</gene>
<dbReference type="Proteomes" id="UP000246964">
    <property type="component" value="Unassembled WGS sequence"/>
</dbReference>
<evidence type="ECO:0000313" key="2">
    <source>
        <dbReference type="Proteomes" id="UP000246964"/>
    </source>
</evidence>
<sequence length="110" mass="12003">MDLVNGTKISRADVRQSYTGGLSGSSELTYQLFYDTKGNAEFVGFEIISLDTSNELGVIVLQHNGCFKNGIATSKFTVVESSHDKSLIGHEGFFRSKEDGQADYQIKGPC</sequence>
<organism evidence="1 2">
    <name type="scientific">Pseudidiomarina maritima</name>
    <dbReference type="NCBI Taxonomy" id="519453"/>
    <lineage>
        <taxon>Bacteria</taxon>
        <taxon>Pseudomonadati</taxon>
        <taxon>Pseudomonadota</taxon>
        <taxon>Gammaproteobacteria</taxon>
        <taxon>Alteromonadales</taxon>
        <taxon>Idiomarinaceae</taxon>
        <taxon>Pseudidiomarina</taxon>
    </lineage>
</organism>
<dbReference type="EMBL" id="QGTT01000012">
    <property type="protein sequence ID" value="PWW11216.1"/>
    <property type="molecule type" value="Genomic_DNA"/>
</dbReference>
<comment type="caution">
    <text evidence="1">The sequence shown here is derived from an EMBL/GenBank/DDBJ whole genome shotgun (WGS) entry which is preliminary data.</text>
</comment>
<dbReference type="Pfam" id="PF11528">
    <property type="entry name" value="DUF3224"/>
    <property type="match status" value="1"/>
</dbReference>
<proteinExistence type="predicted"/>
<dbReference type="AlphaFoldDB" id="A0A317Q534"/>
<dbReference type="SUPFAM" id="SSF159238">
    <property type="entry name" value="SO1590-like"/>
    <property type="match status" value="1"/>
</dbReference>
<dbReference type="InterPro" id="IPR023159">
    <property type="entry name" value="SO1590-like_sf"/>
</dbReference>
<accession>A0A317Q534</accession>
<name>A0A317Q534_9GAMM</name>
<reference evidence="1 2" key="1">
    <citation type="submission" date="2018-05" db="EMBL/GenBank/DDBJ databases">
        <title>Freshwater and sediment microbial communities from various areas in North America, analyzing microbe dynamics in response to fracking.</title>
        <authorList>
            <person name="Lamendella R."/>
        </authorList>
    </citation>
    <scope>NUCLEOTIDE SEQUENCE [LARGE SCALE GENOMIC DNA]</scope>
    <source>
        <strain evidence="1 2">125B1</strain>
    </source>
</reference>
<dbReference type="InterPro" id="IPR021607">
    <property type="entry name" value="DUF3224"/>
</dbReference>
<protein>
    <submittedName>
        <fullName evidence="1">Uncharacterized protein DUF3224</fullName>
    </submittedName>
</protein>
<dbReference type="Gene3D" id="2.40.350.10">
    <property type="entry name" value="SO1590-like"/>
    <property type="match status" value="1"/>
</dbReference>
<keyword evidence="2" id="KW-1185">Reference proteome</keyword>